<dbReference type="Gene3D" id="3.30.559.10">
    <property type="entry name" value="Chloramphenicol acetyltransferase-like domain"/>
    <property type="match status" value="1"/>
</dbReference>
<dbReference type="Proteomes" id="UP001177744">
    <property type="component" value="Unassembled WGS sequence"/>
</dbReference>
<evidence type="ECO:0000256" key="24">
    <source>
        <dbReference type="ARBA" id="ARBA00049150"/>
    </source>
</evidence>
<dbReference type="InterPro" id="IPR042231">
    <property type="entry name" value="Cho/carn_acyl_trans_2"/>
</dbReference>
<dbReference type="InterPro" id="IPR023213">
    <property type="entry name" value="CAT-like_dom_sf"/>
</dbReference>
<name>A0AA40HWZ2_CNENI</name>
<evidence type="ECO:0000313" key="28">
    <source>
        <dbReference type="Proteomes" id="UP001177744"/>
    </source>
</evidence>
<sequence length="233" mass="25414">MLHSDGTHSWFDKSFNLIIAKDGTATVHFEHAWGDGVAVLKFSNEVFKGSIQAPAITPQSQPASTDSSVAVQRGGKEFLKKQKLSPDSVPRLAFQMAFLRQYGQTVATYESYGVQARPHRDHPPASISSKRCSKAFKRPWAGVLTDTYLLCGTWQQPKGLPCLSSIRTLTHCPSPAVDIGGFAPAVPDGFGAGYAVHDNWTGCNVSSYTGHNAREFLPWSALCNSSQRHCMPM</sequence>
<comment type="subcellular location">
    <subcellularLocation>
        <location evidence="1">Mitochondrion inner membrane</location>
        <topology evidence="1">Peripheral membrane protein</topology>
        <orientation evidence="1">Matrix side</orientation>
    </subcellularLocation>
</comment>
<comment type="catalytic activity">
    <reaction evidence="20">
        <text>(9Z)-tetradecenoyl-CoA + (R)-carnitine = O-(9Z)-tetradecenoyl-(R)-carnitine + CoA</text>
        <dbReference type="Rhea" id="RHEA:44848"/>
        <dbReference type="ChEBI" id="CHEBI:16347"/>
        <dbReference type="ChEBI" id="CHEBI:57287"/>
        <dbReference type="ChEBI" id="CHEBI:65060"/>
        <dbReference type="ChEBI" id="CHEBI:84647"/>
    </reaction>
</comment>
<comment type="catalytic activity">
    <reaction evidence="16">
        <text>decanoyl-CoA + (R)-carnitine = O-decanoyl-(R)-carnitine + CoA</text>
        <dbReference type="Rhea" id="RHEA:44828"/>
        <dbReference type="ChEBI" id="CHEBI:16347"/>
        <dbReference type="ChEBI" id="CHEBI:28717"/>
        <dbReference type="ChEBI" id="CHEBI:57287"/>
        <dbReference type="ChEBI" id="CHEBI:61430"/>
    </reaction>
</comment>
<evidence type="ECO:0000256" key="11">
    <source>
        <dbReference type="ARBA" id="ARBA00023315"/>
    </source>
</evidence>
<keyword evidence="6" id="KW-0999">Mitochondrion inner membrane</keyword>
<evidence type="ECO:0000256" key="4">
    <source>
        <dbReference type="ARBA" id="ARBA00013243"/>
    </source>
</evidence>
<evidence type="ECO:0000256" key="19">
    <source>
        <dbReference type="ARBA" id="ARBA00048565"/>
    </source>
</evidence>
<keyword evidence="9" id="KW-0496">Mitochondrion</keyword>
<evidence type="ECO:0000256" key="15">
    <source>
        <dbReference type="ARBA" id="ARBA00047431"/>
    </source>
</evidence>
<comment type="catalytic activity">
    <reaction evidence="19">
        <text>(R)-carnitine + (9Z)-octadecenoyl-CoA = O-(9Z)-octadecenoyl-(R)-carnitine + CoA</text>
        <dbReference type="Rhea" id="RHEA:44856"/>
        <dbReference type="ChEBI" id="CHEBI:16347"/>
        <dbReference type="ChEBI" id="CHEBI:57287"/>
        <dbReference type="ChEBI" id="CHEBI:57387"/>
        <dbReference type="ChEBI" id="CHEBI:84651"/>
    </reaction>
</comment>
<evidence type="ECO:0000256" key="22">
    <source>
        <dbReference type="ARBA" id="ARBA00048991"/>
    </source>
</evidence>
<feature type="active site" description="Proton acceptor" evidence="25">
    <location>
        <position position="31"/>
    </location>
</feature>
<dbReference type="EC" id="2.3.1.21" evidence="4"/>
<feature type="domain" description="Choline/carnitine acyltransferase" evidence="26">
    <location>
        <begin position="3"/>
        <end position="59"/>
    </location>
</feature>
<evidence type="ECO:0000256" key="6">
    <source>
        <dbReference type="ARBA" id="ARBA00022792"/>
    </source>
</evidence>
<evidence type="ECO:0000256" key="17">
    <source>
        <dbReference type="ARBA" id="ARBA00047809"/>
    </source>
</evidence>
<feature type="domain" description="Choline/carnitine acyltransferase" evidence="26">
    <location>
        <begin position="69"/>
        <end position="112"/>
    </location>
</feature>
<dbReference type="EMBL" id="JAULJE010000009">
    <property type="protein sequence ID" value="KAK1338966.1"/>
    <property type="molecule type" value="Genomic_DNA"/>
</dbReference>
<evidence type="ECO:0000256" key="8">
    <source>
        <dbReference type="ARBA" id="ARBA00022990"/>
    </source>
</evidence>
<keyword evidence="10" id="KW-0472">Membrane</keyword>
<evidence type="ECO:0000256" key="1">
    <source>
        <dbReference type="ARBA" id="ARBA00004443"/>
    </source>
</evidence>
<dbReference type="GO" id="GO:0004095">
    <property type="term" value="F:carnitine O-palmitoyltransferase activity"/>
    <property type="evidence" value="ECO:0007669"/>
    <property type="project" value="UniProtKB-EC"/>
</dbReference>
<evidence type="ECO:0000256" key="3">
    <source>
        <dbReference type="ARBA" id="ARBA00005232"/>
    </source>
</evidence>
<dbReference type="PANTHER" id="PTHR22589">
    <property type="entry name" value="CARNITINE O-ACYLTRANSFERASE"/>
    <property type="match status" value="1"/>
</dbReference>
<evidence type="ECO:0000256" key="14">
    <source>
        <dbReference type="ARBA" id="ARBA00046213"/>
    </source>
</evidence>
<evidence type="ECO:0000313" key="27">
    <source>
        <dbReference type="EMBL" id="KAK1338966.1"/>
    </source>
</evidence>
<feature type="domain" description="Choline/carnitine acyltransferase" evidence="26">
    <location>
        <begin position="171"/>
        <end position="215"/>
    </location>
</feature>
<comment type="catalytic activity">
    <reaction evidence="18">
        <text>dodecanoyl-CoA + (R)-carnitine = O-dodecanoyl-R-carnitine + CoA</text>
        <dbReference type="Rhea" id="RHEA:40279"/>
        <dbReference type="ChEBI" id="CHEBI:16347"/>
        <dbReference type="ChEBI" id="CHEBI:57287"/>
        <dbReference type="ChEBI" id="CHEBI:57375"/>
        <dbReference type="ChEBI" id="CHEBI:77086"/>
    </reaction>
</comment>
<comment type="catalytic activity">
    <reaction evidence="15">
        <text>(5Z)-tetradecenoyl-CoA + (R)-carnitine = O-(5Z)-tetradecenoyl-(R)-carnitine + CoA</text>
        <dbReference type="Rhea" id="RHEA:44852"/>
        <dbReference type="ChEBI" id="CHEBI:16347"/>
        <dbReference type="ChEBI" id="CHEBI:57287"/>
        <dbReference type="ChEBI" id="CHEBI:84649"/>
        <dbReference type="ChEBI" id="CHEBI:84650"/>
    </reaction>
</comment>
<evidence type="ECO:0000256" key="5">
    <source>
        <dbReference type="ARBA" id="ARBA00022679"/>
    </source>
</evidence>
<dbReference type="SUPFAM" id="SSF52777">
    <property type="entry name" value="CoA-dependent acyltransferases"/>
    <property type="match status" value="2"/>
</dbReference>
<dbReference type="InterPro" id="IPR000542">
    <property type="entry name" value="Carn_acyl_trans"/>
</dbReference>
<dbReference type="Pfam" id="PF00755">
    <property type="entry name" value="Carn_acyltransf"/>
    <property type="match status" value="3"/>
</dbReference>
<comment type="catalytic activity">
    <reaction evidence="24">
        <text>(R)-carnitine + hexadecanoyl-CoA = O-hexadecanoyl-(R)-carnitine + CoA</text>
        <dbReference type="Rhea" id="RHEA:12661"/>
        <dbReference type="ChEBI" id="CHEBI:16347"/>
        <dbReference type="ChEBI" id="CHEBI:17490"/>
        <dbReference type="ChEBI" id="CHEBI:57287"/>
        <dbReference type="ChEBI" id="CHEBI:57379"/>
        <dbReference type="EC" id="2.3.1.21"/>
    </reaction>
    <physiologicalReaction direction="right-to-left" evidence="24">
        <dbReference type="Rhea" id="RHEA:12663"/>
    </physiologicalReaction>
</comment>
<evidence type="ECO:0000256" key="16">
    <source>
        <dbReference type="ARBA" id="ARBA00047449"/>
    </source>
</evidence>
<evidence type="ECO:0000259" key="26">
    <source>
        <dbReference type="Pfam" id="PF00755"/>
    </source>
</evidence>
<evidence type="ECO:0000256" key="7">
    <source>
        <dbReference type="ARBA" id="ARBA00022946"/>
    </source>
</evidence>
<dbReference type="InterPro" id="IPR039551">
    <property type="entry name" value="Cho/carn_acyl_trans"/>
</dbReference>
<gene>
    <name evidence="27" type="ORF">QTO34_019635</name>
</gene>
<evidence type="ECO:0000256" key="13">
    <source>
        <dbReference type="ARBA" id="ARBA00042919"/>
    </source>
</evidence>
<dbReference type="GO" id="GO:0006635">
    <property type="term" value="P:fatty acid beta-oxidation"/>
    <property type="evidence" value="ECO:0007669"/>
    <property type="project" value="TreeGrafter"/>
</dbReference>
<comment type="pathway">
    <text evidence="2">Lipid metabolism.</text>
</comment>
<proteinExistence type="inferred from homology"/>
<comment type="catalytic activity">
    <reaction evidence="21">
        <text>eicosanoyl-CoA + (R)-carnitine = O-eicosanoyl-(R)-carnitine + CoA</text>
        <dbReference type="Rhea" id="RHEA:44844"/>
        <dbReference type="ChEBI" id="CHEBI:16347"/>
        <dbReference type="ChEBI" id="CHEBI:57287"/>
        <dbReference type="ChEBI" id="CHEBI:57380"/>
        <dbReference type="ChEBI" id="CHEBI:84645"/>
    </reaction>
</comment>
<evidence type="ECO:0000256" key="25">
    <source>
        <dbReference type="PIRSR" id="PIRSR600542-1"/>
    </source>
</evidence>
<dbReference type="PANTHER" id="PTHR22589:SF51">
    <property type="entry name" value="CARNITINE O-PALMITOYLTRANSFERASE 2, MITOCHONDRIAL"/>
    <property type="match status" value="1"/>
</dbReference>
<reference evidence="27" key="1">
    <citation type="submission" date="2023-06" db="EMBL/GenBank/DDBJ databases">
        <title>Reference genome for the Northern bat (Eptesicus nilssonii), a most northern bat species.</title>
        <authorList>
            <person name="Laine V.N."/>
            <person name="Pulliainen A.T."/>
            <person name="Lilley T.M."/>
        </authorList>
    </citation>
    <scope>NUCLEOTIDE SEQUENCE</scope>
    <source>
        <strain evidence="27">BLF_Eptnil</strain>
        <tissue evidence="27">Kidney</tissue>
    </source>
</reference>
<accession>A0AA40HWZ2</accession>
<comment type="catalytic activity">
    <reaction evidence="22">
        <text>tetradecanoyl-CoA + (R)-carnitine = O-tetradecanoyl-(R)-carnitine + CoA</text>
        <dbReference type="Rhea" id="RHEA:44832"/>
        <dbReference type="ChEBI" id="CHEBI:16347"/>
        <dbReference type="ChEBI" id="CHEBI:57287"/>
        <dbReference type="ChEBI" id="CHEBI:57385"/>
        <dbReference type="ChEBI" id="CHEBI:84634"/>
    </reaction>
</comment>
<protein>
    <recommendedName>
        <fullName evidence="12">Carnitine O-palmitoyltransferase 2, mitochondrial</fullName>
        <ecNumber evidence="4">2.3.1.21</ecNumber>
    </recommendedName>
    <alternativeName>
        <fullName evidence="13">Carnitine palmitoyltransferase II</fullName>
    </alternativeName>
</protein>
<evidence type="ECO:0000256" key="20">
    <source>
        <dbReference type="ARBA" id="ARBA00048758"/>
    </source>
</evidence>
<dbReference type="GO" id="GO:0005743">
    <property type="term" value="C:mitochondrial inner membrane"/>
    <property type="evidence" value="ECO:0007669"/>
    <property type="project" value="UniProtKB-SubCell"/>
</dbReference>
<comment type="function">
    <text evidence="14">Involved in the intramitochondrial synthesis of acylcarnitines from accumulated acyl-CoA metabolites. Reconverts acylcarnitines back into the respective acyl-CoA esters that can then undergo beta-oxidation, an essential step for the mitochondrial uptake of long-chain fatty acids and their subsequent beta-oxidation in the mitochondrion. Active with medium (C8-C12) and long-chain (C14-C18) acyl-CoA esters.</text>
</comment>
<keyword evidence="11" id="KW-0012">Acyltransferase</keyword>
<keyword evidence="8" id="KW-0007">Acetylation</keyword>
<comment type="catalytic activity">
    <reaction evidence="17">
        <text>octanoyl-CoA + (R)-carnitine = O-octanoyl-(R)-carnitine + CoA</text>
        <dbReference type="Rhea" id="RHEA:17177"/>
        <dbReference type="ChEBI" id="CHEBI:16347"/>
        <dbReference type="ChEBI" id="CHEBI:18102"/>
        <dbReference type="ChEBI" id="CHEBI:57287"/>
        <dbReference type="ChEBI" id="CHEBI:57386"/>
    </reaction>
</comment>
<evidence type="ECO:0000256" key="10">
    <source>
        <dbReference type="ARBA" id="ARBA00023136"/>
    </source>
</evidence>
<comment type="similarity">
    <text evidence="3">Belongs to the carnitine/choline acetyltransferase family.</text>
</comment>
<dbReference type="Gene3D" id="3.30.559.70">
    <property type="entry name" value="Choline/Carnitine o-acyltransferase, domain 2"/>
    <property type="match status" value="1"/>
</dbReference>
<keyword evidence="28" id="KW-1185">Reference proteome</keyword>
<keyword evidence="5" id="KW-0808">Transferase</keyword>
<comment type="catalytic activity">
    <reaction evidence="23">
        <text>(R)-carnitine + octadecanoyl-CoA = O-octadecanoyl-(R)-carnitine + CoA</text>
        <dbReference type="Rhea" id="RHEA:44840"/>
        <dbReference type="ChEBI" id="CHEBI:16347"/>
        <dbReference type="ChEBI" id="CHEBI:57287"/>
        <dbReference type="ChEBI" id="CHEBI:57394"/>
        <dbReference type="ChEBI" id="CHEBI:84644"/>
    </reaction>
</comment>
<evidence type="ECO:0000256" key="2">
    <source>
        <dbReference type="ARBA" id="ARBA00005189"/>
    </source>
</evidence>
<dbReference type="AlphaFoldDB" id="A0AA40HWZ2"/>
<evidence type="ECO:0000256" key="21">
    <source>
        <dbReference type="ARBA" id="ARBA00048764"/>
    </source>
</evidence>
<evidence type="ECO:0000256" key="9">
    <source>
        <dbReference type="ARBA" id="ARBA00023128"/>
    </source>
</evidence>
<evidence type="ECO:0000256" key="18">
    <source>
        <dbReference type="ARBA" id="ARBA00047819"/>
    </source>
</evidence>
<comment type="caution">
    <text evidence="27">The sequence shown here is derived from an EMBL/GenBank/DDBJ whole genome shotgun (WGS) entry which is preliminary data.</text>
</comment>
<organism evidence="27 28">
    <name type="scientific">Cnephaeus nilssonii</name>
    <name type="common">Northern bat</name>
    <name type="synonym">Eptesicus nilssonii</name>
    <dbReference type="NCBI Taxonomy" id="3371016"/>
    <lineage>
        <taxon>Eukaryota</taxon>
        <taxon>Metazoa</taxon>
        <taxon>Chordata</taxon>
        <taxon>Craniata</taxon>
        <taxon>Vertebrata</taxon>
        <taxon>Euteleostomi</taxon>
        <taxon>Mammalia</taxon>
        <taxon>Eutheria</taxon>
        <taxon>Laurasiatheria</taxon>
        <taxon>Chiroptera</taxon>
        <taxon>Yangochiroptera</taxon>
        <taxon>Vespertilionidae</taxon>
        <taxon>Cnephaeus</taxon>
    </lineage>
</organism>
<evidence type="ECO:0000256" key="23">
    <source>
        <dbReference type="ARBA" id="ARBA00049066"/>
    </source>
</evidence>
<keyword evidence="7" id="KW-0809">Transit peptide</keyword>
<evidence type="ECO:0000256" key="12">
    <source>
        <dbReference type="ARBA" id="ARBA00040346"/>
    </source>
</evidence>